<dbReference type="EMBL" id="BAABDC010000002">
    <property type="protein sequence ID" value="GAA3701732.1"/>
    <property type="molecule type" value="Genomic_DNA"/>
</dbReference>
<evidence type="ECO:0000259" key="2">
    <source>
        <dbReference type="PROSITE" id="PS50911"/>
    </source>
</evidence>
<organism evidence="3 4">
    <name type="scientific">Terrabacter ginsenosidimutans</name>
    <dbReference type="NCBI Taxonomy" id="490575"/>
    <lineage>
        <taxon>Bacteria</taxon>
        <taxon>Bacillati</taxon>
        <taxon>Actinomycetota</taxon>
        <taxon>Actinomycetes</taxon>
        <taxon>Micrococcales</taxon>
        <taxon>Intrasporangiaceae</taxon>
        <taxon>Terrabacter</taxon>
    </lineage>
</organism>
<dbReference type="RefSeq" id="WP_344944536.1">
    <property type="nucleotide sequence ID" value="NZ_BAABDC010000002.1"/>
</dbReference>
<feature type="region of interest" description="Disordered" evidence="1">
    <location>
        <begin position="1"/>
        <end position="22"/>
    </location>
</feature>
<name>A0ABP7DA02_9MICO</name>
<reference evidence="4" key="1">
    <citation type="journal article" date="2019" name="Int. J. Syst. Evol. Microbiol.">
        <title>The Global Catalogue of Microorganisms (GCM) 10K type strain sequencing project: providing services to taxonomists for standard genome sequencing and annotation.</title>
        <authorList>
            <consortium name="The Broad Institute Genomics Platform"/>
            <consortium name="The Broad Institute Genome Sequencing Center for Infectious Disease"/>
            <person name="Wu L."/>
            <person name="Ma J."/>
        </authorList>
    </citation>
    <scope>NUCLEOTIDE SEQUENCE [LARGE SCALE GENOMIC DNA]</scope>
    <source>
        <strain evidence="4">JCM 17125</strain>
    </source>
</reference>
<dbReference type="PROSITE" id="PS50911">
    <property type="entry name" value="CHAP"/>
    <property type="match status" value="1"/>
</dbReference>
<dbReference type="Proteomes" id="UP001501468">
    <property type="component" value="Unassembled WGS sequence"/>
</dbReference>
<evidence type="ECO:0000313" key="4">
    <source>
        <dbReference type="Proteomes" id="UP001501468"/>
    </source>
</evidence>
<keyword evidence="4" id="KW-1185">Reference proteome</keyword>
<comment type="caution">
    <text evidence="3">The sequence shown here is derived from an EMBL/GenBank/DDBJ whole genome shotgun (WGS) entry which is preliminary data.</text>
</comment>
<protein>
    <recommendedName>
        <fullName evidence="2">Peptidase C51 domain-containing protein</fullName>
    </recommendedName>
</protein>
<sequence>MPSATHDQARPASGLPPLSSRRRPGRAVTVLVSALVVLLAAVGLAGPARSSEWTVLCTGYDACAKAGYSNAGYPDHSTTSYWSQSTGHNCTNYVAYRLVTNGLPNKRPTQLSGNAYNWGSAFATQTDDAPAVGSVAWWGTSFSSTGHIAYVEKVVSANQILVSEDNWGGDFRWRSITRSGGLWPAGFIHLDDQGPKVAAPADYPTYRPVTPTRIVDTRSSLGASGPLAAGSDTSILVGGRAGLPKTAVGAVVVNVTAVRPQAAGWLLTYPSGSSPAASSTLNYDAGATVANQAVVGVGSDGRIRLKVSQRTDVLVDVVGWYPAFGNLSTTTPTRILDTRSGLGAPTGRLVPGGRIDLAVTGSAVVPTSGVDSVLLNVTAARPTKDGNLAVWPTGTTMPNSSSLNFSTGSSVSGLVVAKVGSNGRVSIRTSAATDVVADVVGWYPSGADYDGLTPARLLDTRNGTGAASTGALAAGSVQRLKVTGRGGVPSTGVKAVVLTVVVTGPQAPGYLTAYPSGTSRPTTSNINYVAGQTMANTAVVAPSADGYVDLYVFASTQVVADVQGYLSR</sequence>
<accession>A0ABP7DA02</accession>
<dbReference type="InterPro" id="IPR007921">
    <property type="entry name" value="CHAP_dom"/>
</dbReference>
<proteinExistence type="predicted"/>
<dbReference type="InterPro" id="IPR038765">
    <property type="entry name" value="Papain-like_cys_pep_sf"/>
</dbReference>
<evidence type="ECO:0000256" key="1">
    <source>
        <dbReference type="SAM" id="MobiDB-lite"/>
    </source>
</evidence>
<feature type="domain" description="Peptidase C51" evidence="2">
    <location>
        <begin position="65"/>
        <end position="189"/>
    </location>
</feature>
<dbReference type="SUPFAM" id="SSF54001">
    <property type="entry name" value="Cysteine proteinases"/>
    <property type="match status" value="1"/>
</dbReference>
<evidence type="ECO:0000313" key="3">
    <source>
        <dbReference type="EMBL" id="GAA3701732.1"/>
    </source>
</evidence>
<dbReference type="Pfam" id="PF05257">
    <property type="entry name" value="CHAP"/>
    <property type="match status" value="1"/>
</dbReference>
<gene>
    <name evidence="3" type="ORF">GCM10022399_17730</name>
</gene>
<feature type="compositionally biased region" description="Low complexity" evidence="1">
    <location>
        <begin position="10"/>
        <end position="19"/>
    </location>
</feature>
<dbReference type="Gene3D" id="3.90.1720.10">
    <property type="entry name" value="endopeptidase domain like (from Nostoc punctiforme)"/>
    <property type="match status" value="1"/>
</dbReference>